<dbReference type="AlphaFoldDB" id="A0AA88X9P1"/>
<accession>A0AA88X9P1</accession>
<sequence length="230" mass="26560">MAPLLLQQPKFITRGTPARSTEPFLNGKTVVKQLKEGEAQEKGREWRSKEPIRGRNEVLSLKMGFIMEFAENLILRMMEDPKERDRKFREHLYTMKDRCKKTKEMWALPIRPYGFWTFDRHNAQIFWDAQISQLEACTGLQAPLMEAYTGFNGSSVFFTLPVDAMSPAGQMRQRKAMRQSFRTLAMAGVKGVLMEIWWGIVERDAPRVTTGRGTRVSLNSVLYGRFDQTG</sequence>
<dbReference type="EC" id="3.2.1.2" evidence="4"/>
<comment type="caution">
    <text evidence="5">The sequence shown here is derived from an EMBL/GenBank/DDBJ whole genome shotgun (WGS) entry which is preliminary data.</text>
</comment>
<dbReference type="Proteomes" id="UP001188597">
    <property type="component" value="Unassembled WGS sequence"/>
</dbReference>
<keyword evidence="4" id="KW-0326">Glycosidase</keyword>
<organism evidence="5 6">
    <name type="scientific">Escallonia herrerae</name>
    <dbReference type="NCBI Taxonomy" id="1293975"/>
    <lineage>
        <taxon>Eukaryota</taxon>
        <taxon>Viridiplantae</taxon>
        <taxon>Streptophyta</taxon>
        <taxon>Embryophyta</taxon>
        <taxon>Tracheophyta</taxon>
        <taxon>Spermatophyta</taxon>
        <taxon>Magnoliopsida</taxon>
        <taxon>eudicotyledons</taxon>
        <taxon>Gunneridae</taxon>
        <taxon>Pentapetalae</taxon>
        <taxon>asterids</taxon>
        <taxon>campanulids</taxon>
        <taxon>Escalloniales</taxon>
        <taxon>Escalloniaceae</taxon>
        <taxon>Escallonia</taxon>
    </lineage>
</organism>
<protein>
    <recommendedName>
        <fullName evidence="4">Beta-amylase</fullName>
        <ecNumber evidence="4">3.2.1.2</ecNumber>
    </recommendedName>
</protein>
<proteinExistence type="inferred from homology"/>
<evidence type="ECO:0000313" key="5">
    <source>
        <dbReference type="EMBL" id="KAK3040864.1"/>
    </source>
</evidence>
<dbReference type="EMBL" id="JAVXUP010000047">
    <property type="protein sequence ID" value="KAK3040864.1"/>
    <property type="molecule type" value="Genomic_DNA"/>
</dbReference>
<evidence type="ECO:0000256" key="2">
    <source>
        <dbReference type="ARBA" id="ARBA00023277"/>
    </source>
</evidence>
<dbReference type="SUPFAM" id="SSF51445">
    <property type="entry name" value="(Trans)glycosidases"/>
    <property type="match status" value="1"/>
</dbReference>
<dbReference type="PANTHER" id="PTHR37709:SF1">
    <property type="entry name" value="EXPRESSED PROTEIN"/>
    <property type="match status" value="1"/>
</dbReference>
<evidence type="ECO:0000256" key="4">
    <source>
        <dbReference type="RuleBase" id="RU000509"/>
    </source>
</evidence>
<name>A0AA88X9P1_9ASTE</name>
<dbReference type="Pfam" id="PF17250">
    <property type="entry name" value="NDUFB11"/>
    <property type="match status" value="1"/>
</dbReference>
<dbReference type="InterPro" id="IPR017853">
    <property type="entry name" value="GH"/>
</dbReference>
<keyword evidence="6" id="KW-1185">Reference proteome</keyword>
<dbReference type="InterPro" id="IPR035204">
    <property type="entry name" value="NDUFB11"/>
</dbReference>
<evidence type="ECO:0000256" key="3">
    <source>
        <dbReference type="ARBA" id="ARBA00023326"/>
    </source>
</evidence>
<dbReference type="InterPro" id="IPR001554">
    <property type="entry name" value="Glyco_hydro_14"/>
</dbReference>
<dbReference type="Gene3D" id="3.20.20.80">
    <property type="entry name" value="Glycosidases"/>
    <property type="match status" value="1"/>
</dbReference>
<dbReference type="PANTHER" id="PTHR37709">
    <property type="entry name" value="EXPRESSED PROTEIN"/>
    <property type="match status" value="1"/>
</dbReference>
<keyword evidence="3 4" id="KW-0624">Polysaccharide degradation</keyword>
<keyword evidence="4" id="KW-0378">Hydrolase</keyword>
<evidence type="ECO:0000313" key="6">
    <source>
        <dbReference type="Proteomes" id="UP001188597"/>
    </source>
</evidence>
<comment type="similarity">
    <text evidence="1 4">Belongs to the glycosyl hydrolase 14 family.</text>
</comment>
<gene>
    <name evidence="5" type="ORF">RJ639_029208</name>
</gene>
<reference evidence="5" key="1">
    <citation type="submission" date="2022-12" db="EMBL/GenBank/DDBJ databases">
        <title>Draft genome assemblies for two species of Escallonia (Escalloniales).</title>
        <authorList>
            <person name="Chanderbali A."/>
            <person name="Dervinis C."/>
            <person name="Anghel I."/>
            <person name="Soltis D."/>
            <person name="Soltis P."/>
            <person name="Zapata F."/>
        </authorList>
    </citation>
    <scope>NUCLEOTIDE SEQUENCE</scope>
    <source>
        <strain evidence="5">UCBG64.0493</strain>
        <tissue evidence="5">Leaf</tissue>
    </source>
</reference>
<evidence type="ECO:0000256" key="1">
    <source>
        <dbReference type="ARBA" id="ARBA00005652"/>
    </source>
</evidence>
<comment type="catalytic activity">
    <reaction evidence="4">
        <text>Hydrolysis of (1-&gt;4)-alpha-D-glucosidic linkages in polysaccharides so as to remove successive maltose units from the non-reducing ends of the chains.</text>
        <dbReference type="EC" id="3.2.1.2"/>
    </reaction>
</comment>
<dbReference type="Pfam" id="PF01373">
    <property type="entry name" value="Glyco_hydro_14"/>
    <property type="match status" value="1"/>
</dbReference>
<keyword evidence="2 4" id="KW-0119">Carbohydrate metabolism</keyword>